<dbReference type="RefSeq" id="WP_147166356.1">
    <property type="nucleotide sequence ID" value="NZ_VOOR01000007.1"/>
</dbReference>
<protein>
    <recommendedName>
        <fullName evidence="5">HNH endonuclease</fullName>
    </recommendedName>
</protein>
<dbReference type="Proteomes" id="UP000321580">
    <property type="component" value="Unassembled WGS sequence"/>
</dbReference>
<evidence type="ECO:0008006" key="5">
    <source>
        <dbReference type="Google" id="ProtNLM"/>
    </source>
</evidence>
<evidence type="ECO:0000313" key="4">
    <source>
        <dbReference type="Proteomes" id="UP000321580"/>
    </source>
</evidence>
<dbReference type="Gene3D" id="3.90.75.20">
    <property type="match status" value="1"/>
</dbReference>
<dbReference type="OrthoDB" id="6631788at2"/>
<accession>A0A5C6RWV4</accession>
<dbReference type="SUPFAM" id="SSF54060">
    <property type="entry name" value="His-Me finger endonucleases"/>
    <property type="match status" value="1"/>
</dbReference>
<name>A0A5C6RWV4_9BACT</name>
<evidence type="ECO:0000259" key="2">
    <source>
        <dbReference type="Pfam" id="PF13392"/>
    </source>
</evidence>
<gene>
    <name evidence="3" type="ORF">FRY97_05110</name>
</gene>
<dbReference type="AlphaFoldDB" id="A0A5C6RWV4"/>
<comment type="caution">
    <text evidence="3">The sequence shown here is derived from an EMBL/GenBank/DDBJ whole genome shotgun (WGS) entry which is preliminary data.</text>
</comment>
<evidence type="ECO:0000313" key="3">
    <source>
        <dbReference type="EMBL" id="TXB66567.1"/>
    </source>
</evidence>
<dbReference type="InterPro" id="IPR003615">
    <property type="entry name" value="HNH_nuc"/>
</dbReference>
<proteinExistence type="predicted"/>
<dbReference type="InterPro" id="IPR010902">
    <property type="entry name" value="NUMOD4"/>
</dbReference>
<dbReference type="GO" id="GO:0016788">
    <property type="term" value="F:hydrolase activity, acting on ester bonds"/>
    <property type="evidence" value="ECO:0007669"/>
    <property type="project" value="InterPro"/>
</dbReference>
<dbReference type="EMBL" id="VOOR01000007">
    <property type="protein sequence ID" value="TXB66567.1"/>
    <property type="molecule type" value="Genomic_DNA"/>
</dbReference>
<feature type="domain" description="NUMOD4" evidence="1">
    <location>
        <begin position="27"/>
        <end position="71"/>
    </location>
</feature>
<keyword evidence="4" id="KW-1185">Reference proteome</keyword>
<sequence>MQKSKSDKPKSDRWAANPEKVKPFWNEKWAPVDFGRETKTCDYEISSFGRIKSVDKLTGRERLLKGAKARGGLIMLNQKLRDGSTGIVYIHRFVAENFVERESEDQEYILHKDYDKGNNNWTNLVWATEEDWKVYQKKSPIQRGRPSRTKNYKLTETQVRMMKKLLKRGKTKRKIIAKQFGVSENCAYKIEKGIRWSHVTIDDDDDNMTDEQILAQVAEQGKNS</sequence>
<dbReference type="Pfam" id="PF13392">
    <property type="entry name" value="HNH_3"/>
    <property type="match status" value="1"/>
</dbReference>
<dbReference type="Pfam" id="PF07463">
    <property type="entry name" value="NUMOD4"/>
    <property type="match status" value="1"/>
</dbReference>
<evidence type="ECO:0000259" key="1">
    <source>
        <dbReference type="Pfam" id="PF07463"/>
    </source>
</evidence>
<organism evidence="3 4">
    <name type="scientific">Phaeodactylibacter luteus</name>
    <dbReference type="NCBI Taxonomy" id="1564516"/>
    <lineage>
        <taxon>Bacteria</taxon>
        <taxon>Pseudomonadati</taxon>
        <taxon>Bacteroidota</taxon>
        <taxon>Saprospiria</taxon>
        <taxon>Saprospirales</taxon>
        <taxon>Haliscomenobacteraceae</taxon>
        <taxon>Phaeodactylibacter</taxon>
    </lineage>
</organism>
<reference evidence="3 4" key="1">
    <citation type="submission" date="2019-08" db="EMBL/GenBank/DDBJ databases">
        <title>Genome of Phaeodactylibacter luteus.</title>
        <authorList>
            <person name="Bowman J.P."/>
        </authorList>
    </citation>
    <scope>NUCLEOTIDE SEQUENCE [LARGE SCALE GENOMIC DNA]</scope>
    <source>
        <strain evidence="3 4">KCTC 42180</strain>
    </source>
</reference>
<feature type="domain" description="HNH nuclease" evidence="2">
    <location>
        <begin position="88"/>
        <end position="130"/>
    </location>
</feature>
<dbReference type="InterPro" id="IPR044925">
    <property type="entry name" value="His-Me_finger_sf"/>
</dbReference>
<dbReference type="Gene3D" id="1.10.10.60">
    <property type="entry name" value="Homeodomain-like"/>
    <property type="match status" value="1"/>
</dbReference>